<keyword evidence="3" id="KW-1185">Reference proteome</keyword>
<protein>
    <submittedName>
        <fullName evidence="2">Uncharacterized protein</fullName>
    </submittedName>
</protein>
<feature type="chain" id="PRO_5032793867" evidence="1">
    <location>
        <begin position="23"/>
        <end position="277"/>
    </location>
</feature>
<proteinExistence type="predicted"/>
<evidence type="ECO:0000313" key="3">
    <source>
        <dbReference type="Proteomes" id="UP000649617"/>
    </source>
</evidence>
<dbReference type="SUPFAM" id="SSF55961">
    <property type="entry name" value="Bet v1-like"/>
    <property type="match status" value="1"/>
</dbReference>
<dbReference type="Proteomes" id="UP000649617">
    <property type="component" value="Unassembled WGS sequence"/>
</dbReference>
<comment type="caution">
    <text evidence="2">The sequence shown here is derived from an EMBL/GenBank/DDBJ whole genome shotgun (WGS) entry which is preliminary data.</text>
</comment>
<dbReference type="AlphaFoldDB" id="A0A812T6Z3"/>
<reference evidence="2" key="1">
    <citation type="submission" date="2021-02" db="EMBL/GenBank/DDBJ databases">
        <authorList>
            <person name="Dougan E. K."/>
            <person name="Rhodes N."/>
            <person name="Thang M."/>
            <person name="Chan C."/>
        </authorList>
    </citation>
    <scope>NUCLEOTIDE SEQUENCE</scope>
</reference>
<evidence type="ECO:0000313" key="2">
    <source>
        <dbReference type="EMBL" id="CAE7519443.1"/>
    </source>
</evidence>
<dbReference type="EMBL" id="CAJNIZ010029890">
    <property type="protein sequence ID" value="CAE7519443.1"/>
    <property type="molecule type" value="Genomic_DNA"/>
</dbReference>
<evidence type="ECO:0000256" key="1">
    <source>
        <dbReference type="SAM" id="SignalP"/>
    </source>
</evidence>
<sequence>MMAKGFLGAVVAASLSAQLVLADECESNSETSLLQGHFAQKGKQTEKESPSSLRQDKKWIYSGSTTIMSEEETAQYSSWFTSDLLPKWENRRLSSTWKLQTHVTIKQPAQAIFNAIMTSNMWPVCYPNTLSVGGFSHKPFTPETPPGMILEKFLWAGAFYSLFRYQVEDYQPPTFATFDGAIIFSVGDLIAQDAIDTIGGRFQYNLTEVGPNETNWTRTVYFYQDKSASLFQRTQFGTMMGTVIFPAQEKGAPQYVNCVKIFLETPGWEQELWGSSS</sequence>
<gene>
    <name evidence="2" type="ORF">SPIL2461_LOCUS13584</name>
</gene>
<dbReference type="OrthoDB" id="10306284at2759"/>
<keyword evidence="1" id="KW-0732">Signal</keyword>
<accession>A0A812T6Z3</accession>
<feature type="signal peptide" evidence="1">
    <location>
        <begin position="1"/>
        <end position="22"/>
    </location>
</feature>
<name>A0A812T6Z3_SYMPI</name>
<organism evidence="2 3">
    <name type="scientific">Symbiodinium pilosum</name>
    <name type="common">Dinoflagellate</name>
    <dbReference type="NCBI Taxonomy" id="2952"/>
    <lineage>
        <taxon>Eukaryota</taxon>
        <taxon>Sar</taxon>
        <taxon>Alveolata</taxon>
        <taxon>Dinophyceae</taxon>
        <taxon>Suessiales</taxon>
        <taxon>Symbiodiniaceae</taxon>
        <taxon>Symbiodinium</taxon>
    </lineage>
</organism>